<evidence type="ECO:0000256" key="3">
    <source>
        <dbReference type="ARBA" id="ARBA00022428"/>
    </source>
</evidence>
<dbReference type="Pfam" id="PF01040">
    <property type="entry name" value="UbiA"/>
    <property type="match status" value="1"/>
</dbReference>
<evidence type="ECO:0000256" key="8">
    <source>
        <dbReference type="SAM" id="Phobius"/>
    </source>
</evidence>
<keyword evidence="4" id="KW-0808">Transferase</keyword>
<keyword evidence="6 8" id="KW-1133">Transmembrane helix</keyword>
<dbReference type="InterPro" id="IPR000537">
    <property type="entry name" value="UbiA_prenyltransferase"/>
</dbReference>
<comment type="caution">
    <text evidence="9">The sequence shown here is derived from an EMBL/GenBank/DDBJ whole genome shotgun (WGS) entry which is preliminary data.</text>
</comment>
<dbReference type="InterPro" id="IPR026046">
    <property type="entry name" value="UBIAD1"/>
</dbReference>
<dbReference type="PANTHER" id="PTHR13929">
    <property type="entry name" value="1,4-DIHYDROXY-2-NAPHTHOATE OCTAPRENYLTRANSFERASE"/>
    <property type="match status" value="1"/>
</dbReference>
<feature type="transmembrane region" description="Helical" evidence="8">
    <location>
        <begin position="251"/>
        <end position="277"/>
    </location>
</feature>
<dbReference type="InterPro" id="IPR044878">
    <property type="entry name" value="UbiA_sf"/>
</dbReference>
<dbReference type="PIRSF" id="PIRSF005355">
    <property type="entry name" value="UBIAD1"/>
    <property type="match status" value="1"/>
</dbReference>
<keyword evidence="5 8" id="KW-0812">Transmembrane</keyword>
<evidence type="ECO:0000256" key="2">
    <source>
        <dbReference type="ARBA" id="ARBA00004863"/>
    </source>
</evidence>
<dbReference type="Proteomes" id="UP001596253">
    <property type="component" value="Unassembled WGS sequence"/>
</dbReference>
<dbReference type="RefSeq" id="WP_223877303.1">
    <property type="nucleotide sequence ID" value="NZ_BJDK01000010.1"/>
</dbReference>
<accession>A0ABW1R5F5</accession>
<dbReference type="EMBL" id="JBHSSD010000043">
    <property type="protein sequence ID" value="MFC6165146.1"/>
    <property type="molecule type" value="Genomic_DNA"/>
</dbReference>
<dbReference type="Gene3D" id="1.10.357.140">
    <property type="entry name" value="UbiA prenyltransferase"/>
    <property type="match status" value="1"/>
</dbReference>
<keyword evidence="3" id="KW-0474">Menaquinone biosynthesis</keyword>
<feature type="transmembrane region" description="Helical" evidence="8">
    <location>
        <begin position="196"/>
        <end position="215"/>
    </location>
</feature>
<dbReference type="PANTHER" id="PTHR13929:SF0">
    <property type="entry name" value="UBIA PRENYLTRANSFERASE DOMAIN-CONTAINING PROTEIN 1"/>
    <property type="match status" value="1"/>
</dbReference>
<feature type="transmembrane region" description="Helical" evidence="8">
    <location>
        <begin position="161"/>
        <end position="184"/>
    </location>
</feature>
<feature type="transmembrane region" description="Helical" evidence="8">
    <location>
        <begin position="47"/>
        <end position="67"/>
    </location>
</feature>
<name>A0ABW1R5F5_9LACO</name>
<feature type="transmembrane region" description="Helical" evidence="8">
    <location>
        <begin position="303"/>
        <end position="322"/>
    </location>
</feature>
<sequence length="323" mass="36289">MSDQPTYQPMTLKLFLEFIRLPTKSASAVPWVMGVLFSWYYFHTVNWLSAAIYLVAQISVAFFVTGFNNVQDYRLAVDTHYRDTYNIIGREHLSPQQAYRLMWRTLALACGLGLILVLRTNLLLLFMGAVAIAISILYTAGPVPFSRFPVGEVLSGWVEGFGVFFLTIYMSVTPATLMGITINWPAFAVVGNLKNILILLLVGLPNVILVANIMLANNIGDVPQDIKNHRYTLPYYLGHTRAMQLYRVLVFASYVPVIISVGLQLLPIYQLVTLVAIPKLIKNVRLFNQTQVREKTFYTAPQNLMLFQGLQMLGLILGLVFGG</sequence>
<organism evidence="9 10">
    <name type="scientific">Lactiplantibacillus dongliensis</name>
    <dbReference type="NCBI Taxonomy" id="2559919"/>
    <lineage>
        <taxon>Bacteria</taxon>
        <taxon>Bacillati</taxon>
        <taxon>Bacillota</taxon>
        <taxon>Bacilli</taxon>
        <taxon>Lactobacillales</taxon>
        <taxon>Lactobacillaceae</taxon>
        <taxon>Lactiplantibacillus</taxon>
    </lineage>
</organism>
<comment type="pathway">
    <text evidence="2">Quinol/quinone metabolism; menaquinone biosynthesis.</text>
</comment>
<protein>
    <submittedName>
        <fullName evidence="9">UbiA family prenyltransferase</fullName>
    </submittedName>
</protein>
<feature type="transmembrane region" description="Helical" evidence="8">
    <location>
        <begin position="122"/>
        <end position="141"/>
    </location>
</feature>
<evidence type="ECO:0000256" key="4">
    <source>
        <dbReference type="ARBA" id="ARBA00022679"/>
    </source>
</evidence>
<gene>
    <name evidence="9" type="ORF">ACFP3T_10730</name>
</gene>
<evidence type="ECO:0000256" key="5">
    <source>
        <dbReference type="ARBA" id="ARBA00022692"/>
    </source>
</evidence>
<evidence type="ECO:0000313" key="10">
    <source>
        <dbReference type="Proteomes" id="UP001596253"/>
    </source>
</evidence>
<keyword evidence="10" id="KW-1185">Reference proteome</keyword>
<keyword evidence="7 8" id="KW-0472">Membrane</keyword>
<evidence type="ECO:0000256" key="6">
    <source>
        <dbReference type="ARBA" id="ARBA00022989"/>
    </source>
</evidence>
<evidence type="ECO:0000256" key="7">
    <source>
        <dbReference type="ARBA" id="ARBA00023136"/>
    </source>
</evidence>
<evidence type="ECO:0000256" key="1">
    <source>
        <dbReference type="ARBA" id="ARBA00004141"/>
    </source>
</evidence>
<proteinExistence type="predicted"/>
<comment type="subcellular location">
    <subcellularLocation>
        <location evidence="1">Membrane</location>
        <topology evidence="1">Multi-pass membrane protein</topology>
    </subcellularLocation>
</comment>
<evidence type="ECO:0000313" key="9">
    <source>
        <dbReference type="EMBL" id="MFC6165146.1"/>
    </source>
</evidence>
<dbReference type="CDD" id="cd13962">
    <property type="entry name" value="PT_UbiA_UBIAD1"/>
    <property type="match status" value="1"/>
</dbReference>
<reference evidence="10" key="1">
    <citation type="journal article" date="2019" name="Int. J. Syst. Evol. Microbiol.">
        <title>The Global Catalogue of Microorganisms (GCM) 10K type strain sequencing project: providing services to taxonomists for standard genome sequencing and annotation.</title>
        <authorList>
            <consortium name="The Broad Institute Genomics Platform"/>
            <consortium name="The Broad Institute Genome Sequencing Center for Infectious Disease"/>
            <person name="Wu L."/>
            <person name="Ma J."/>
        </authorList>
    </citation>
    <scope>NUCLEOTIDE SEQUENCE [LARGE SCALE GENOMIC DNA]</scope>
    <source>
        <strain evidence="10">CCM 8932</strain>
    </source>
</reference>